<feature type="region of interest" description="Disordered" evidence="1">
    <location>
        <begin position="180"/>
        <end position="256"/>
    </location>
</feature>
<gene>
    <name evidence="2" type="ORF">AKO1_009400</name>
</gene>
<evidence type="ECO:0000313" key="2">
    <source>
        <dbReference type="EMBL" id="KAL0490055.1"/>
    </source>
</evidence>
<feature type="region of interest" description="Disordered" evidence="1">
    <location>
        <begin position="267"/>
        <end position="286"/>
    </location>
</feature>
<dbReference type="Proteomes" id="UP001431209">
    <property type="component" value="Unassembled WGS sequence"/>
</dbReference>
<organism evidence="2 3">
    <name type="scientific">Acrasis kona</name>
    <dbReference type="NCBI Taxonomy" id="1008807"/>
    <lineage>
        <taxon>Eukaryota</taxon>
        <taxon>Discoba</taxon>
        <taxon>Heterolobosea</taxon>
        <taxon>Tetramitia</taxon>
        <taxon>Eutetramitia</taxon>
        <taxon>Acrasidae</taxon>
        <taxon>Acrasis</taxon>
    </lineage>
</organism>
<proteinExistence type="predicted"/>
<feature type="compositionally biased region" description="Low complexity" evidence="1">
    <location>
        <begin position="191"/>
        <end position="201"/>
    </location>
</feature>
<protein>
    <submittedName>
        <fullName evidence="2">Uncharacterized protein</fullName>
    </submittedName>
</protein>
<reference evidence="2 3" key="1">
    <citation type="submission" date="2024-03" db="EMBL/GenBank/DDBJ databases">
        <title>The Acrasis kona genome and developmental transcriptomes reveal deep origins of eukaryotic multicellular pathways.</title>
        <authorList>
            <person name="Sheikh S."/>
            <person name="Fu C.-J."/>
            <person name="Brown M.W."/>
            <person name="Baldauf S.L."/>
        </authorList>
    </citation>
    <scope>NUCLEOTIDE SEQUENCE [LARGE SCALE GENOMIC DNA]</scope>
    <source>
        <strain evidence="2 3">ATCC MYA-3509</strain>
    </source>
</reference>
<feature type="compositionally biased region" description="Polar residues" evidence="1">
    <location>
        <begin position="230"/>
        <end position="250"/>
    </location>
</feature>
<evidence type="ECO:0000256" key="1">
    <source>
        <dbReference type="SAM" id="MobiDB-lite"/>
    </source>
</evidence>
<dbReference type="AlphaFoldDB" id="A0AAW2ZKU8"/>
<name>A0AAW2ZKU8_9EUKA</name>
<feature type="compositionally biased region" description="Polar residues" evidence="1">
    <location>
        <begin position="270"/>
        <end position="281"/>
    </location>
</feature>
<evidence type="ECO:0000313" key="3">
    <source>
        <dbReference type="Proteomes" id="UP001431209"/>
    </source>
</evidence>
<accession>A0AAW2ZKU8</accession>
<dbReference type="EMBL" id="JAOPGA020001632">
    <property type="protein sequence ID" value="KAL0490055.1"/>
    <property type="molecule type" value="Genomic_DNA"/>
</dbReference>
<comment type="caution">
    <text evidence="2">The sequence shown here is derived from an EMBL/GenBank/DDBJ whole genome shotgun (WGS) entry which is preliminary data.</text>
</comment>
<keyword evidence="3" id="KW-1185">Reference proteome</keyword>
<sequence length="345" mass="38521">MSCTNSYNDHALLNTPLQQSKRPGSKILGQIKVTRNISATRTEVLSEPLDFPESGVLYVFHTDKWANKMSFYDKVAYSFGIPSTQKPVHCSYLNTRVMHYERTCQGVYYCKHHNESNEQCTVKPARFRFHACAVHKQSLQKSTNKCPVKLHFYVPIDTNDHRRLLLCLNDHNHALLRPTKPIAVRPQATNPSTLSPSPLSPGASCDSPSVLSTPSPIPDSPLTPRDDVSVATTVATKSHVHTNPTRSTSVLGVKRSHEEVSPPIHLYSQPKMQTNTPTITSPREGLGHHKRMKLSASSECLLSICSIVNSCKPEMLHGMYDGYDEQPNSYVQLPSISTLGLDFRF</sequence>